<name>A0A7C5LTU9_9PROT</name>
<evidence type="ECO:0008006" key="3">
    <source>
        <dbReference type="Google" id="ProtNLM"/>
    </source>
</evidence>
<keyword evidence="1" id="KW-0812">Transmembrane</keyword>
<dbReference type="AlphaFoldDB" id="A0A7C5LTU9"/>
<gene>
    <name evidence="2" type="ORF">ENJ42_03660</name>
</gene>
<feature type="transmembrane region" description="Helical" evidence="1">
    <location>
        <begin position="78"/>
        <end position="95"/>
    </location>
</feature>
<keyword evidence="1" id="KW-0472">Membrane</keyword>
<reference evidence="2" key="1">
    <citation type="journal article" date="2020" name="mSystems">
        <title>Genome- and Community-Level Interaction Insights into Carbon Utilization and Element Cycling Functions of Hydrothermarchaeota in Hydrothermal Sediment.</title>
        <authorList>
            <person name="Zhou Z."/>
            <person name="Liu Y."/>
            <person name="Xu W."/>
            <person name="Pan J."/>
            <person name="Luo Z.H."/>
            <person name="Li M."/>
        </authorList>
    </citation>
    <scope>NUCLEOTIDE SEQUENCE [LARGE SCALE GENOMIC DNA]</scope>
    <source>
        <strain evidence="2">HyVt-485</strain>
    </source>
</reference>
<dbReference type="Proteomes" id="UP000885830">
    <property type="component" value="Unassembled WGS sequence"/>
</dbReference>
<feature type="transmembrane region" description="Helical" evidence="1">
    <location>
        <begin position="36"/>
        <end position="57"/>
    </location>
</feature>
<evidence type="ECO:0000313" key="2">
    <source>
        <dbReference type="EMBL" id="HHL42689.1"/>
    </source>
</evidence>
<organism evidence="2">
    <name type="scientific">Hellea balneolensis</name>
    <dbReference type="NCBI Taxonomy" id="287478"/>
    <lineage>
        <taxon>Bacteria</taxon>
        <taxon>Pseudomonadati</taxon>
        <taxon>Pseudomonadota</taxon>
        <taxon>Alphaproteobacteria</taxon>
        <taxon>Maricaulales</taxon>
        <taxon>Robiginitomaculaceae</taxon>
        <taxon>Hellea</taxon>
    </lineage>
</organism>
<accession>A0A7C5LTU9</accession>
<feature type="transmembrane region" description="Helical" evidence="1">
    <location>
        <begin position="107"/>
        <end position="125"/>
    </location>
</feature>
<dbReference type="EMBL" id="DRMJ01000181">
    <property type="protein sequence ID" value="HHL42689.1"/>
    <property type="molecule type" value="Genomic_DNA"/>
</dbReference>
<evidence type="ECO:0000256" key="1">
    <source>
        <dbReference type="SAM" id="Phobius"/>
    </source>
</evidence>
<protein>
    <recommendedName>
        <fullName evidence="3">DUF2178 domain-containing protein</fullName>
    </recommendedName>
</protein>
<sequence length="136" mass="15340">MSHKTAKTRYLKVFIPAMAGYLISLFGITWADSQGWLSPLGVSVLTLIPILCIFVWMSAQWRYVKELDEFLRKIQTESMMIGFMIVTAIAMGWGLMELMVDVPHIPIFYVGSGFYLIYGIAAIILHKRAGVKGMCL</sequence>
<keyword evidence="1" id="KW-1133">Transmembrane helix</keyword>
<feature type="transmembrane region" description="Helical" evidence="1">
    <location>
        <begin position="12"/>
        <end position="30"/>
    </location>
</feature>
<comment type="caution">
    <text evidence="2">The sequence shown here is derived from an EMBL/GenBank/DDBJ whole genome shotgun (WGS) entry which is preliminary data.</text>
</comment>
<proteinExistence type="predicted"/>